<dbReference type="PROSITE" id="PS50887">
    <property type="entry name" value="GGDEF"/>
    <property type="match status" value="1"/>
</dbReference>
<dbReference type="SMART" id="SM00091">
    <property type="entry name" value="PAS"/>
    <property type="match status" value="1"/>
</dbReference>
<dbReference type="Proteomes" id="UP000294914">
    <property type="component" value="Unassembled WGS sequence"/>
</dbReference>
<comment type="caution">
    <text evidence="4">The sequence shown here is derived from an EMBL/GenBank/DDBJ whole genome shotgun (WGS) entry which is preliminary data.</text>
</comment>
<proteinExistence type="predicted"/>
<dbReference type="InterPro" id="IPR000160">
    <property type="entry name" value="GGDEF_dom"/>
</dbReference>
<dbReference type="NCBIfam" id="TIGR00229">
    <property type="entry name" value="sensory_box"/>
    <property type="match status" value="1"/>
</dbReference>
<gene>
    <name evidence="4" type="ORF">EDC23_0734</name>
</gene>
<dbReference type="InterPro" id="IPR029016">
    <property type="entry name" value="GAF-like_dom_sf"/>
</dbReference>
<organism evidence="4 5">
    <name type="scientific">Thiohalophilus thiocyanatoxydans</name>
    <dbReference type="NCBI Taxonomy" id="381308"/>
    <lineage>
        <taxon>Bacteria</taxon>
        <taxon>Pseudomonadati</taxon>
        <taxon>Pseudomonadota</taxon>
        <taxon>Gammaproteobacteria</taxon>
        <taxon>Thiohalomonadales</taxon>
        <taxon>Thiohalophilaceae</taxon>
        <taxon>Thiohalophilus</taxon>
    </lineage>
</organism>
<dbReference type="PANTHER" id="PTHR44757:SF2">
    <property type="entry name" value="BIOFILM ARCHITECTURE MAINTENANCE PROTEIN MBAA"/>
    <property type="match status" value="1"/>
</dbReference>
<keyword evidence="5" id="KW-1185">Reference proteome</keyword>
<dbReference type="Pfam" id="PF13426">
    <property type="entry name" value="PAS_9"/>
    <property type="match status" value="1"/>
</dbReference>
<dbReference type="InterPro" id="IPR003018">
    <property type="entry name" value="GAF"/>
</dbReference>
<dbReference type="SMART" id="SM00267">
    <property type="entry name" value="GGDEF"/>
    <property type="match status" value="1"/>
</dbReference>
<dbReference type="FunFam" id="3.30.70.270:FF:000001">
    <property type="entry name" value="Diguanylate cyclase domain protein"/>
    <property type="match status" value="1"/>
</dbReference>
<evidence type="ECO:0000259" key="2">
    <source>
        <dbReference type="PROSITE" id="PS50112"/>
    </source>
</evidence>
<dbReference type="InterPro" id="IPR029787">
    <property type="entry name" value="Nucleotide_cyclase"/>
</dbReference>
<reference evidence="4 5" key="1">
    <citation type="submission" date="2019-03" db="EMBL/GenBank/DDBJ databases">
        <title>Genomic Encyclopedia of Type Strains, Phase IV (KMG-IV): sequencing the most valuable type-strain genomes for metagenomic binning, comparative biology and taxonomic classification.</title>
        <authorList>
            <person name="Goeker M."/>
        </authorList>
    </citation>
    <scope>NUCLEOTIDE SEQUENCE [LARGE SCALE GENOMIC DNA]</scope>
    <source>
        <strain evidence="4 5">DSM 16326</strain>
    </source>
</reference>
<dbReference type="SMART" id="SM00065">
    <property type="entry name" value="GAF"/>
    <property type="match status" value="1"/>
</dbReference>
<dbReference type="PROSITE" id="PS50112">
    <property type="entry name" value="PAS"/>
    <property type="match status" value="1"/>
</dbReference>
<dbReference type="EMBL" id="SOQX01000001">
    <property type="protein sequence ID" value="TDY04359.1"/>
    <property type="molecule type" value="Genomic_DNA"/>
</dbReference>
<comment type="cofactor">
    <cofactor evidence="1">
        <name>Mg(2+)</name>
        <dbReference type="ChEBI" id="CHEBI:18420"/>
    </cofactor>
</comment>
<dbReference type="NCBIfam" id="TIGR00254">
    <property type="entry name" value="GGDEF"/>
    <property type="match status" value="1"/>
</dbReference>
<evidence type="ECO:0000313" key="5">
    <source>
        <dbReference type="Proteomes" id="UP000294914"/>
    </source>
</evidence>
<evidence type="ECO:0000313" key="4">
    <source>
        <dbReference type="EMBL" id="TDY04359.1"/>
    </source>
</evidence>
<feature type="domain" description="GGDEF" evidence="3">
    <location>
        <begin position="299"/>
        <end position="422"/>
    </location>
</feature>
<dbReference type="SUPFAM" id="SSF55781">
    <property type="entry name" value="GAF domain-like"/>
    <property type="match status" value="1"/>
</dbReference>
<feature type="domain" description="PAS" evidence="2">
    <location>
        <begin position="3"/>
        <end position="73"/>
    </location>
</feature>
<evidence type="ECO:0000256" key="1">
    <source>
        <dbReference type="ARBA" id="ARBA00001946"/>
    </source>
</evidence>
<dbReference type="CDD" id="cd01949">
    <property type="entry name" value="GGDEF"/>
    <property type="match status" value="1"/>
</dbReference>
<name>A0A4R8J2B2_9GAMM</name>
<evidence type="ECO:0000259" key="3">
    <source>
        <dbReference type="PROSITE" id="PS50887"/>
    </source>
</evidence>
<dbReference type="GO" id="GO:0003824">
    <property type="term" value="F:catalytic activity"/>
    <property type="evidence" value="ECO:0007669"/>
    <property type="project" value="UniProtKB-ARBA"/>
</dbReference>
<sequence>MDSPPLLPKVMDLLLDAVCVVDVEGRFVFISAACERIFGYTPEEMIGRNMIEFVFPDDRERTLAAAATIMDGMPHPHFENRYVHKDGRVVDIMWSASWSESDRLRLAVARDITELKRVEHTRNALYRISEAAHTSENVHALCQHIHRIIDELVPADNFTVALCDETDETLAFPYSTDPQATQLLETDTPIAEVIRSGQAVLINHDALAVDWLGVPLLTERGIMGVLAIQSDSGKRRYTEEDKQLLYFVSTQIASAIQRKQAEAELMHRAHHDVLTDLPNRALFNDRFDVALARAHRDGEQLALLYLDLKDFKYVNDSFGHEVGDQVLREMAHRLLQCVRESDTVGRMGGDEFTVLLTNVLGPEYTGIIADRIRAAIAAPFDIAGQRLTISVSIGVAVYPDQGEDREQLFRQADADMYAVKRQ</sequence>
<dbReference type="Pfam" id="PF01590">
    <property type="entry name" value="GAF"/>
    <property type="match status" value="1"/>
</dbReference>
<dbReference type="InterPro" id="IPR043128">
    <property type="entry name" value="Rev_trsase/Diguanyl_cyclase"/>
</dbReference>
<dbReference type="CDD" id="cd00130">
    <property type="entry name" value="PAS"/>
    <property type="match status" value="1"/>
</dbReference>
<dbReference type="InterPro" id="IPR052155">
    <property type="entry name" value="Biofilm_reg_signaling"/>
</dbReference>
<dbReference type="Pfam" id="PF00990">
    <property type="entry name" value="GGDEF"/>
    <property type="match status" value="1"/>
</dbReference>
<dbReference type="Gene3D" id="3.30.450.40">
    <property type="match status" value="1"/>
</dbReference>
<dbReference type="InterPro" id="IPR000014">
    <property type="entry name" value="PAS"/>
</dbReference>
<dbReference type="SUPFAM" id="SSF55785">
    <property type="entry name" value="PYP-like sensor domain (PAS domain)"/>
    <property type="match status" value="1"/>
</dbReference>
<protein>
    <submittedName>
        <fullName evidence="4">Diguanylate cyclase with PAS/PAC and GAF sensors</fullName>
    </submittedName>
</protein>
<dbReference type="PANTHER" id="PTHR44757">
    <property type="entry name" value="DIGUANYLATE CYCLASE DGCP"/>
    <property type="match status" value="1"/>
</dbReference>
<dbReference type="SUPFAM" id="SSF55073">
    <property type="entry name" value="Nucleotide cyclase"/>
    <property type="match status" value="1"/>
</dbReference>
<dbReference type="Gene3D" id="3.30.450.20">
    <property type="entry name" value="PAS domain"/>
    <property type="match status" value="1"/>
</dbReference>
<dbReference type="AlphaFoldDB" id="A0A4R8J2B2"/>
<dbReference type="InterPro" id="IPR035965">
    <property type="entry name" value="PAS-like_dom_sf"/>
</dbReference>
<dbReference type="Gene3D" id="3.30.70.270">
    <property type="match status" value="1"/>
</dbReference>
<accession>A0A4R8J2B2</accession>